<dbReference type="InParanoid" id="A0A3B1J6K1"/>
<sequence>MTIFCTFGEMLSVGCRHVFFLFFYNFISDFFPIFSQFGYPIVPPLCASPSPVTPVTLGGCGRAHASSDTCEVNHPFFRAAADESLPEQPARSEESTAQANFHSISKIPRGRLQKRKRAANGPRAVVWTPLV</sequence>
<reference evidence="1" key="4">
    <citation type="submission" date="2025-09" db="UniProtKB">
        <authorList>
            <consortium name="Ensembl"/>
        </authorList>
    </citation>
    <scope>IDENTIFICATION</scope>
</reference>
<accession>A0A3B1J6K1</accession>
<evidence type="ECO:0000313" key="2">
    <source>
        <dbReference type="Proteomes" id="UP000018467"/>
    </source>
</evidence>
<reference evidence="2" key="1">
    <citation type="submission" date="2013-03" db="EMBL/GenBank/DDBJ databases">
        <authorList>
            <person name="Jeffery W."/>
            <person name="Warren W."/>
            <person name="Wilson R.K."/>
        </authorList>
    </citation>
    <scope>NUCLEOTIDE SEQUENCE</scope>
    <source>
        <strain evidence="2">female</strain>
    </source>
</reference>
<dbReference type="Ensembl" id="ENSAMXT00000043499.1">
    <property type="protein sequence ID" value="ENSAMXP00000037475.1"/>
    <property type="gene ID" value="ENSAMXG00000040531.1"/>
</dbReference>
<proteinExistence type="predicted"/>
<reference evidence="2" key="2">
    <citation type="journal article" date="2014" name="Nat. Commun.">
        <title>The cavefish genome reveals candidate genes for eye loss.</title>
        <authorList>
            <person name="McGaugh S.E."/>
            <person name="Gross J.B."/>
            <person name="Aken B."/>
            <person name="Blin M."/>
            <person name="Borowsky R."/>
            <person name="Chalopin D."/>
            <person name="Hinaux H."/>
            <person name="Jeffery W.R."/>
            <person name="Keene A."/>
            <person name="Ma L."/>
            <person name="Minx P."/>
            <person name="Murphy D."/>
            <person name="O'Quin K.E."/>
            <person name="Retaux S."/>
            <person name="Rohner N."/>
            <person name="Searle S.M."/>
            <person name="Stahl B.A."/>
            <person name="Tabin C."/>
            <person name="Volff J.N."/>
            <person name="Yoshizawa M."/>
            <person name="Warren W.C."/>
        </authorList>
    </citation>
    <scope>NUCLEOTIDE SEQUENCE [LARGE SCALE GENOMIC DNA]</scope>
    <source>
        <strain evidence="2">female</strain>
    </source>
</reference>
<reference evidence="1" key="3">
    <citation type="submission" date="2025-08" db="UniProtKB">
        <authorList>
            <consortium name="Ensembl"/>
        </authorList>
    </citation>
    <scope>IDENTIFICATION</scope>
</reference>
<protein>
    <submittedName>
        <fullName evidence="1">Uncharacterized protein</fullName>
    </submittedName>
</protein>
<name>A0A3B1J6K1_ASTMX</name>
<dbReference type="AlphaFoldDB" id="A0A3B1J6K1"/>
<dbReference type="Bgee" id="ENSAMXG00000040531">
    <property type="expression patterns" value="Expressed in embryo and 8 other cell types or tissues"/>
</dbReference>
<evidence type="ECO:0000313" key="1">
    <source>
        <dbReference type="Ensembl" id="ENSAMXP00000037475.1"/>
    </source>
</evidence>
<organism evidence="1 2">
    <name type="scientific">Astyanax mexicanus</name>
    <name type="common">Blind cave fish</name>
    <name type="synonym">Astyanax fasciatus mexicanus</name>
    <dbReference type="NCBI Taxonomy" id="7994"/>
    <lineage>
        <taxon>Eukaryota</taxon>
        <taxon>Metazoa</taxon>
        <taxon>Chordata</taxon>
        <taxon>Craniata</taxon>
        <taxon>Vertebrata</taxon>
        <taxon>Euteleostomi</taxon>
        <taxon>Actinopterygii</taxon>
        <taxon>Neopterygii</taxon>
        <taxon>Teleostei</taxon>
        <taxon>Ostariophysi</taxon>
        <taxon>Characiformes</taxon>
        <taxon>Characoidei</taxon>
        <taxon>Acestrorhamphidae</taxon>
        <taxon>Acestrorhamphinae</taxon>
        <taxon>Astyanax</taxon>
    </lineage>
</organism>
<keyword evidence="2" id="KW-1185">Reference proteome</keyword>
<dbReference type="Proteomes" id="UP000018467">
    <property type="component" value="Unassembled WGS sequence"/>
</dbReference>
<dbReference type="GeneTree" id="ENSGT00940000180762"/>